<name>A0ACA6AWE7_EHRCJ</name>
<keyword evidence="2" id="KW-1185">Reference proteome</keyword>
<dbReference type="EC" id="6.3.2.6" evidence="1"/>
<proteinExistence type="predicted"/>
<accession>A0ACA6AWE7</accession>
<dbReference type="Proteomes" id="UP000000435">
    <property type="component" value="Chromosome"/>
</dbReference>
<organism evidence="1 2">
    <name type="scientific">Ehrlichia canis (strain Jake)</name>
    <dbReference type="NCBI Taxonomy" id="269484"/>
    <lineage>
        <taxon>Bacteria</taxon>
        <taxon>Pseudomonadati</taxon>
        <taxon>Pseudomonadota</taxon>
        <taxon>Alphaproteobacteria</taxon>
        <taxon>Rickettsiales</taxon>
        <taxon>Anaplasmataceae</taxon>
        <taxon>Ehrlichia</taxon>
    </lineage>
</organism>
<evidence type="ECO:0000313" key="2">
    <source>
        <dbReference type="Proteomes" id="UP000000435"/>
    </source>
</evidence>
<gene>
    <name evidence="1" type="ordered locus">Ecaj_0713</name>
</gene>
<reference evidence="2" key="1">
    <citation type="journal article" date="2006" name="J. Bacteriol.">
        <title>The genome of the obligately intracellular bacterium Ehrlichia canis reveals themes of complex membrane structure and immune evasion strategies.</title>
        <authorList>
            <person name="Mavromatis K."/>
            <person name="Doyle C.K."/>
            <person name="Lykidis A."/>
            <person name="Ivanova N."/>
            <person name="Francino M.P."/>
            <person name="Chain P."/>
            <person name="Shin M."/>
            <person name="Malfatti S."/>
            <person name="Larimer F."/>
            <person name="Copeland A."/>
            <person name="Detter J.C."/>
            <person name="Land M."/>
            <person name="Richardson P.M."/>
            <person name="Yu X.J."/>
            <person name="Walker D.H."/>
            <person name="McBride J.W."/>
            <person name="Kyrpides N.C."/>
        </authorList>
    </citation>
    <scope>NUCLEOTIDE SEQUENCE [LARGE SCALE GENOMIC DNA]</scope>
    <source>
        <strain evidence="2">Jake</strain>
    </source>
</reference>
<keyword evidence="1" id="KW-0436">Ligase</keyword>
<dbReference type="EMBL" id="CP000107">
    <property type="protein sequence ID" value="AAZ68745.1"/>
    <property type="molecule type" value="Genomic_DNA"/>
</dbReference>
<protein>
    <submittedName>
        <fullName evidence="1">Phosphoribosylaminoimidazole-succinocarboxamide synthase</fullName>
        <ecNumber evidence="1">6.3.2.6</ecNumber>
    </submittedName>
</protein>
<sequence length="258" mass="29721">MVNGSHKYIMKNREKIYEGKAKIIFATSNPLEVIQHFKDEVTAFNNKKADVINEKGIVNNYISSFLMKELTNKGIKTHFISLLNQREQLVKKVSIIPLEIVVRNLSAGNFSKRFQIADGTSFKSPIIEFYYKSDKLSDPMVSDGHILSFQWLTNQELEKIKMLSLKINEILSEIFLNVGIKLVDFKLEFGKLYNNKASDLLLADEISPDTCRLWNISDNRKLDKDLYRMNLGNVIEAYKEVAQKLNVITTKHIIDNNN</sequence>
<evidence type="ECO:0000313" key="1">
    <source>
        <dbReference type="EMBL" id="AAZ68745.1"/>
    </source>
</evidence>